<dbReference type="GO" id="GO:0000290">
    <property type="term" value="P:deadenylation-dependent decapping of nuclear-transcribed mRNA"/>
    <property type="evidence" value="ECO:0007669"/>
    <property type="project" value="InterPro"/>
</dbReference>
<dbReference type="AlphaFoldDB" id="A0A9Y3S6W6"/>
<sequence>MFRFQSLDEDCMLEEEDDGLIEDEDEIDQFNDDTFGAGAIDDDWQEEHKRLAELDERDELGAGLGFGGGGMGGDSDLSTSERPSSTRIPSSVVHPPPPSSLASLSFSSSSSRLPPSDVEDRVGEGDLAESLARLILDADPAIAGVGAAERPGLPPGSSGSGLSALRGLDQPRVLPQPSPILPPTQPHQHPQHQLPPGLPASGLPPSSMLSYQQQQHLLRRGTAPMGQMSSHSIWENSMGFGPVSVAPGLLTHMEDNPLMSIIKEVGHPKRAPQGRNDEDLSERAPPPRSSSPVIGSPPVRAVPIGTPPKQPMSHALNHQIHHPTAVHVRAPVQHRYPAPFPERLSPNTLLNIANSPLCRGPFPPRVGPVLSQIQRAQLLNSQVAGFPRGGPPPLLPGGGGFRPFFGGPPPPHGHRMGPPPPHGPPNHNYYEKMEKRQEKERDSSKKEHTTKLITPQVAKVEHTYRPVQFAGSLGKLTVSSVNNPRKMIDAVVTTRSDDEEKREKQVWNKRRQILYTVEKMYSLLLEVQDFEKCFVQAPEEDREALLEQHKSNTEQLCSSLREKEWDDRVSDEQCVMIMSVRKGKRLISRLLPFLPSMQAAAVVMAIARNLPALAKKDKQDQVLCWLVEPVSAVIQSLSSASLTDLLQELQGSEGQLATVLHNKFGVTLLYVILSEGERMQSSDPNCQLMDDNRWTELVFSVTRELLSVPSSSLSPPLFTPPNLLSLFSRYVDRQRLELLQDKLQISALSR</sequence>
<evidence type="ECO:0000313" key="15">
    <source>
        <dbReference type="RefSeq" id="XP_005754510.1"/>
    </source>
</evidence>
<keyword evidence="14" id="KW-1185">Reference proteome</keyword>
<dbReference type="PANTHER" id="PTHR21551">
    <property type="entry name" value="TOPOISOMERASE II-ASSOCIATED PROTEIN PAT1"/>
    <property type="match status" value="1"/>
</dbReference>
<evidence type="ECO:0000256" key="6">
    <source>
        <dbReference type="ARBA" id="ARBA00022553"/>
    </source>
</evidence>
<evidence type="ECO:0000259" key="13">
    <source>
        <dbReference type="Pfam" id="PF09770"/>
    </source>
</evidence>
<gene>
    <name evidence="15" type="primary">patl1</name>
</gene>
<proteinExistence type="inferred from homology"/>
<dbReference type="GO" id="GO:0033962">
    <property type="term" value="P:P-body assembly"/>
    <property type="evidence" value="ECO:0007669"/>
    <property type="project" value="TreeGrafter"/>
</dbReference>
<organism evidence="14 15">
    <name type="scientific">Pundamilia nyererei</name>
    <dbReference type="NCBI Taxonomy" id="303518"/>
    <lineage>
        <taxon>Eukaryota</taxon>
        <taxon>Metazoa</taxon>
        <taxon>Chordata</taxon>
        <taxon>Craniata</taxon>
        <taxon>Vertebrata</taxon>
        <taxon>Euteleostomi</taxon>
        <taxon>Actinopterygii</taxon>
        <taxon>Neopterygii</taxon>
        <taxon>Teleostei</taxon>
        <taxon>Neoteleostei</taxon>
        <taxon>Acanthomorphata</taxon>
        <taxon>Ovalentaria</taxon>
        <taxon>Cichlomorphae</taxon>
        <taxon>Cichliformes</taxon>
        <taxon>Cichlidae</taxon>
        <taxon>African cichlids</taxon>
        <taxon>Pseudocrenilabrinae</taxon>
        <taxon>Haplochromini</taxon>
        <taxon>Pundamilia</taxon>
    </lineage>
</organism>
<protein>
    <recommendedName>
        <fullName evidence="9">Protein PAT1 homolog 1</fullName>
    </recommendedName>
    <alternativeName>
        <fullName evidence="11">PAT1-like protein 1</fullName>
    </alternativeName>
    <alternativeName>
        <fullName evidence="10">Protein PAT1 homolog b</fullName>
    </alternativeName>
</protein>
<feature type="region of interest" description="Disordered" evidence="12">
    <location>
        <begin position="146"/>
        <end position="229"/>
    </location>
</feature>
<feature type="compositionally biased region" description="Pro residues" evidence="12">
    <location>
        <begin position="174"/>
        <end position="185"/>
    </location>
</feature>
<evidence type="ECO:0000256" key="12">
    <source>
        <dbReference type="SAM" id="MobiDB-lite"/>
    </source>
</evidence>
<evidence type="ECO:0000256" key="10">
    <source>
        <dbReference type="ARBA" id="ARBA00041591"/>
    </source>
</evidence>
<feature type="compositionally biased region" description="Basic and acidic residues" evidence="12">
    <location>
        <begin position="429"/>
        <end position="450"/>
    </location>
</feature>
<evidence type="ECO:0000256" key="2">
    <source>
        <dbReference type="ARBA" id="ARBA00004322"/>
    </source>
</evidence>
<dbReference type="GO" id="GO:0016605">
    <property type="term" value="C:PML body"/>
    <property type="evidence" value="ECO:0007669"/>
    <property type="project" value="UniProtKB-SubCell"/>
</dbReference>
<accession>A0A9Y3S6W6</accession>
<dbReference type="PANTHER" id="PTHR21551:SF2">
    <property type="entry name" value="PROTEIN PAT1 HOMOLOG 1"/>
    <property type="match status" value="1"/>
</dbReference>
<reference evidence="15" key="1">
    <citation type="submission" date="2025-08" db="UniProtKB">
        <authorList>
            <consortium name="RefSeq"/>
        </authorList>
    </citation>
    <scope>IDENTIFICATION</scope>
</reference>
<comment type="subcellular location">
    <subcellularLocation>
        <location evidence="1">Cytoplasm</location>
        <location evidence="1">P-body</location>
    </subcellularLocation>
    <subcellularLocation>
        <location evidence="3">Nucleus speckle</location>
    </subcellularLocation>
    <subcellularLocation>
        <location evidence="2">Nucleus</location>
        <location evidence="2">PML body</location>
    </subcellularLocation>
</comment>
<feature type="compositionally biased region" description="Low complexity" evidence="12">
    <location>
        <begin position="186"/>
        <end position="210"/>
    </location>
</feature>
<dbReference type="InterPro" id="IPR039900">
    <property type="entry name" value="Pat1-like"/>
</dbReference>
<dbReference type="CTD" id="219988"/>
<dbReference type="Pfam" id="PF09770">
    <property type="entry name" value="PAT1"/>
    <property type="match status" value="1"/>
</dbReference>
<dbReference type="GO" id="GO:0016607">
    <property type="term" value="C:nuclear speck"/>
    <property type="evidence" value="ECO:0007669"/>
    <property type="project" value="UniProtKB-SubCell"/>
</dbReference>
<feature type="region of interest" description="Disordered" evidence="12">
    <location>
        <begin position="31"/>
        <end position="125"/>
    </location>
</feature>
<dbReference type="InterPro" id="IPR019167">
    <property type="entry name" value="PAT1_dom"/>
</dbReference>
<name>A0A9Y3S6W6_9CICH</name>
<dbReference type="GeneID" id="102195097"/>
<feature type="compositionally biased region" description="Polar residues" evidence="12">
    <location>
        <begin position="76"/>
        <end position="88"/>
    </location>
</feature>
<evidence type="ECO:0000256" key="7">
    <source>
        <dbReference type="ARBA" id="ARBA00022884"/>
    </source>
</evidence>
<comment type="similarity">
    <text evidence="4">Belongs to the PAT1 family.</text>
</comment>
<feature type="domain" description="mRNA decay factor PAT1" evidence="13">
    <location>
        <begin position="469"/>
        <end position="613"/>
    </location>
</feature>
<feature type="compositionally biased region" description="Gly residues" evidence="12">
    <location>
        <begin position="62"/>
        <end position="73"/>
    </location>
</feature>
<keyword evidence="7" id="KW-0694">RNA-binding</keyword>
<evidence type="ECO:0000256" key="3">
    <source>
        <dbReference type="ARBA" id="ARBA00004324"/>
    </source>
</evidence>
<evidence type="ECO:0000256" key="8">
    <source>
        <dbReference type="ARBA" id="ARBA00023242"/>
    </source>
</evidence>
<feature type="compositionally biased region" description="Pro residues" evidence="12">
    <location>
        <begin position="409"/>
        <end position="424"/>
    </location>
</feature>
<evidence type="ECO:0000256" key="5">
    <source>
        <dbReference type="ARBA" id="ARBA00022490"/>
    </source>
</evidence>
<keyword evidence="5" id="KW-0963">Cytoplasm</keyword>
<dbReference type="Proteomes" id="UP000695023">
    <property type="component" value="Unplaced"/>
</dbReference>
<evidence type="ECO:0000256" key="11">
    <source>
        <dbReference type="ARBA" id="ARBA00042386"/>
    </source>
</evidence>
<dbReference type="RefSeq" id="XP_005754510.1">
    <property type="nucleotide sequence ID" value="XM_005754453.2"/>
</dbReference>
<feature type="region of interest" description="Disordered" evidence="12">
    <location>
        <begin position="409"/>
        <end position="450"/>
    </location>
</feature>
<evidence type="ECO:0000256" key="9">
    <source>
        <dbReference type="ARBA" id="ARBA00041130"/>
    </source>
</evidence>
<keyword evidence="6" id="KW-0597">Phosphoprotein</keyword>
<feature type="compositionally biased region" description="Low complexity" evidence="12">
    <location>
        <begin position="155"/>
        <end position="173"/>
    </location>
</feature>
<dbReference type="GO" id="GO:0000932">
    <property type="term" value="C:P-body"/>
    <property type="evidence" value="ECO:0007669"/>
    <property type="project" value="UniProtKB-SubCell"/>
</dbReference>
<evidence type="ECO:0000256" key="4">
    <source>
        <dbReference type="ARBA" id="ARBA00009138"/>
    </source>
</evidence>
<feature type="region of interest" description="Disordered" evidence="12">
    <location>
        <begin position="266"/>
        <end position="300"/>
    </location>
</feature>
<dbReference type="GO" id="GO:0003723">
    <property type="term" value="F:RNA binding"/>
    <property type="evidence" value="ECO:0007669"/>
    <property type="project" value="UniProtKB-KW"/>
</dbReference>
<evidence type="ECO:0000256" key="1">
    <source>
        <dbReference type="ARBA" id="ARBA00004201"/>
    </source>
</evidence>
<keyword evidence="8" id="KW-0539">Nucleus</keyword>
<evidence type="ECO:0000313" key="14">
    <source>
        <dbReference type="Proteomes" id="UP000695023"/>
    </source>
</evidence>
<feature type="compositionally biased region" description="Low complexity" evidence="12">
    <location>
        <begin position="100"/>
        <end position="116"/>
    </location>
</feature>